<feature type="compositionally biased region" description="Acidic residues" evidence="1">
    <location>
        <begin position="61"/>
        <end position="72"/>
    </location>
</feature>
<dbReference type="VEuPathDB" id="FungiDB:TREMEDRAFT_60400"/>
<evidence type="ECO:0000313" key="2">
    <source>
        <dbReference type="EMBL" id="RXK36580.1"/>
    </source>
</evidence>
<evidence type="ECO:0000313" key="3">
    <source>
        <dbReference type="Proteomes" id="UP000289152"/>
    </source>
</evidence>
<proteinExistence type="predicted"/>
<dbReference type="InParanoid" id="A0A4V1M3E4"/>
<protein>
    <submittedName>
        <fullName evidence="2">Uncharacterized protein</fullName>
    </submittedName>
</protein>
<feature type="compositionally biased region" description="Basic and acidic residues" evidence="1">
    <location>
        <begin position="112"/>
        <end position="127"/>
    </location>
</feature>
<organism evidence="2 3">
    <name type="scientific">Tremella mesenterica</name>
    <name type="common">Jelly fungus</name>
    <dbReference type="NCBI Taxonomy" id="5217"/>
    <lineage>
        <taxon>Eukaryota</taxon>
        <taxon>Fungi</taxon>
        <taxon>Dikarya</taxon>
        <taxon>Basidiomycota</taxon>
        <taxon>Agaricomycotina</taxon>
        <taxon>Tremellomycetes</taxon>
        <taxon>Tremellales</taxon>
        <taxon>Tremellaceae</taxon>
        <taxon>Tremella</taxon>
    </lineage>
</organism>
<keyword evidence="3" id="KW-1185">Reference proteome</keyword>
<dbReference type="Proteomes" id="UP000289152">
    <property type="component" value="Unassembled WGS sequence"/>
</dbReference>
<comment type="caution">
    <text evidence="2">The sequence shown here is derived from an EMBL/GenBank/DDBJ whole genome shotgun (WGS) entry which is preliminary data.</text>
</comment>
<dbReference type="AlphaFoldDB" id="A0A4V1M3E4"/>
<feature type="region of interest" description="Disordered" evidence="1">
    <location>
        <begin position="43"/>
        <end position="127"/>
    </location>
</feature>
<gene>
    <name evidence="2" type="ORF">M231_06121</name>
</gene>
<accession>A0A4V1M3E4</accession>
<feature type="compositionally biased region" description="Polar residues" evidence="1">
    <location>
        <begin position="86"/>
        <end position="111"/>
    </location>
</feature>
<evidence type="ECO:0000256" key="1">
    <source>
        <dbReference type="SAM" id="MobiDB-lite"/>
    </source>
</evidence>
<name>A0A4V1M3E4_TREME</name>
<feature type="compositionally biased region" description="Basic and acidic residues" evidence="1">
    <location>
        <begin position="73"/>
        <end position="85"/>
    </location>
</feature>
<dbReference type="EMBL" id="SDIL01000092">
    <property type="protein sequence ID" value="RXK36580.1"/>
    <property type="molecule type" value="Genomic_DNA"/>
</dbReference>
<sequence length="127" mass="14454">MHPAASRLLGCDPHGLHHACFLCATDPDVSEWCPYTTPWFRQTYYDGPPTSQEGSDHDTELDLGNDQEETDAEERVWDWIDKVSEGNKTPQHLPNDTNEQPASTSQLTHTDNGSKRQSADRYEEYEC</sequence>
<reference evidence="2 3" key="1">
    <citation type="submission" date="2016-06" db="EMBL/GenBank/DDBJ databases">
        <title>Evolution of pathogenesis and genome organization in the Tremellales.</title>
        <authorList>
            <person name="Cuomo C."/>
            <person name="Litvintseva A."/>
            <person name="Heitman J."/>
            <person name="Chen Y."/>
            <person name="Sun S."/>
            <person name="Springer D."/>
            <person name="Dromer F."/>
            <person name="Young S."/>
            <person name="Zeng Q."/>
            <person name="Chapman S."/>
            <person name="Gujja S."/>
            <person name="Saif S."/>
            <person name="Birren B."/>
        </authorList>
    </citation>
    <scope>NUCLEOTIDE SEQUENCE [LARGE SCALE GENOMIC DNA]</scope>
    <source>
        <strain evidence="2 3">ATCC 28783</strain>
    </source>
</reference>